<evidence type="ECO:0000256" key="9">
    <source>
        <dbReference type="ARBA" id="ARBA00031904"/>
    </source>
</evidence>
<dbReference type="InParanoid" id="A0A167KBJ2"/>
<evidence type="ECO:0000256" key="10">
    <source>
        <dbReference type="SAM" id="MobiDB-lite"/>
    </source>
</evidence>
<evidence type="ECO:0000256" key="8">
    <source>
        <dbReference type="ARBA" id="ARBA00031329"/>
    </source>
</evidence>
<evidence type="ECO:0000313" key="15">
    <source>
        <dbReference type="Proteomes" id="UP000077315"/>
    </source>
</evidence>
<evidence type="ECO:0000256" key="4">
    <source>
        <dbReference type="ARBA" id="ARBA00013139"/>
    </source>
</evidence>
<dbReference type="Pfam" id="PF04715">
    <property type="entry name" value="Anth_synt_I_N"/>
    <property type="match status" value="1"/>
</dbReference>
<dbReference type="InterPro" id="IPR005801">
    <property type="entry name" value="ADC_synthase"/>
</dbReference>
<dbReference type="FunCoup" id="A0A167KBJ2">
    <property type="interactions" value="141"/>
</dbReference>
<accession>A0A167KBJ2</accession>
<dbReference type="SUPFAM" id="SSF52317">
    <property type="entry name" value="Class I glutamine amidotransferase-like"/>
    <property type="match status" value="1"/>
</dbReference>
<dbReference type="AlphaFoldDB" id="A0A167KBJ2"/>
<dbReference type="GO" id="GO:0046654">
    <property type="term" value="P:tetrahydrofolate biosynthetic process"/>
    <property type="evidence" value="ECO:0007669"/>
    <property type="project" value="UniProtKB-UniPathway"/>
</dbReference>
<keyword evidence="7" id="KW-0315">Glutamine amidotransferase</keyword>
<evidence type="ECO:0000256" key="6">
    <source>
        <dbReference type="ARBA" id="ARBA00022909"/>
    </source>
</evidence>
<dbReference type="STRING" id="763407.A0A167KBJ2"/>
<sequence length="895" mass="101063">MNDQNALKTLIIDNYDSYTFNLLQLCKNETNVVVIRNDQFTWEEFKTRILPCFDNIIISPGPGRPERTTDFGIGGPLLQAQSDPAQKSLHRPIFGICLGHQGIAHYLGGKVDYAPRIMHGRMSQIHTIRHPSTTYKDIMYHCPSPFWAVRYHSLVADEQALPECLVVTAYCYENDADVDTLKTAAYLADSDTSASSTDLHKNHFLPHPPTNTSSGTEQKGKRTIMGFQHKTLPLWGVQFHPESVSTECGELMMQNFAIQTLEWLNKQQSDRSLCYKPLDLDVLNISVAHPKLPLLHHIDEATKSTFEVYSSKTKCPIWIDPELLVEEMLRNQTGHNDIQTKAMSWLDSSRKSSPYAKMSILSVDPAFSLTYSTLHRQVNRQDRNGKLSFENLVGQESFFDYISKILGKPDTTVKSHPLNHTDKLSFEGGLIGYFGYEMKRESLDGYKTPNEQMCACASSQSQKHQQHPSRPEECCASCCLYEPDAAFHFIDKFWIFDHTSHSIYICSLVRPETSSQNPGPGMDPISASRWLEQAQDLLKQTQIAHQKKMMAEEYTKLTPVSSTCTSPLPGIPTSVDINNMAGSDLFTANVQHDTYLDSIQNCVNEIKEGESYEICLTTRFRCALPKELRPRMEDPALWRLYTDYLRKNNPAPFSALISFPMANMTLMSSSPERFLSVTDGVAEMKPIKGTVGRALQCVCKEDTCDRSLNCEEERLREDDKRKQRLWQDVKERAENLMIVDLIRNDLAQVCKPSSVQVPKLMHVETYEKVHHLVSTVRGTLRPHVTTVEAVRKCFPPGSMTGAPKLRSVQLLDQFEHNKPRGVYSGCLGYFSLNGNADFNVVIRTAVITSQNDNVEVSVGGGGAITFLSEPEQEWIETLLKTKSVAPSVKEFLDDL</sequence>
<dbReference type="PRINTS" id="PR00095">
    <property type="entry name" value="ANTSNTHASEI"/>
</dbReference>
<evidence type="ECO:0000259" key="13">
    <source>
        <dbReference type="Pfam" id="PF04715"/>
    </source>
</evidence>
<evidence type="ECO:0000259" key="12">
    <source>
        <dbReference type="Pfam" id="PF00425"/>
    </source>
</evidence>
<dbReference type="Pfam" id="PF00425">
    <property type="entry name" value="Chorismate_bind"/>
    <property type="match status" value="1"/>
</dbReference>
<dbReference type="UniPathway" id="UPA00077">
    <property type="reaction ID" value="UER00149"/>
</dbReference>
<dbReference type="GO" id="GO:0046656">
    <property type="term" value="P:folic acid biosynthetic process"/>
    <property type="evidence" value="ECO:0007669"/>
    <property type="project" value="UniProtKB-KW"/>
</dbReference>
<evidence type="ECO:0000256" key="7">
    <source>
        <dbReference type="ARBA" id="ARBA00022962"/>
    </source>
</evidence>
<dbReference type="Gene3D" id="3.40.50.880">
    <property type="match status" value="1"/>
</dbReference>
<comment type="catalytic activity">
    <reaction evidence="1">
        <text>chorismate + L-glutamine = 4-amino-4-deoxychorismate + L-glutamate</text>
        <dbReference type="Rhea" id="RHEA:11672"/>
        <dbReference type="ChEBI" id="CHEBI:29748"/>
        <dbReference type="ChEBI" id="CHEBI:29985"/>
        <dbReference type="ChEBI" id="CHEBI:58359"/>
        <dbReference type="ChEBI" id="CHEBI:58406"/>
        <dbReference type="EC" id="2.6.1.85"/>
    </reaction>
</comment>
<dbReference type="InterPro" id="IPR029062">
    <property type="entry name" value="Class_I_gatase-like"/>
</dbReference>
<evidence type="ECO:0000256" key="2">
    <source>
        <dbReference type="ARBA" id="ARBA00005009"/>
    </source>
</evidence>
<proteinExistence type="inferred from homology"/>
<feature type="domain" description="Glutamine amidotransferase" evidence="11">
    <location>
        <begin position="215"/>
        <end position="259"/>
    </location>
</feature>
<dbReference type="Proteomes" id="UP000077315">
    <property type="component" value="Unassembled WGS sequence"/>
</dbReference>
<dbReference type="VEuPathDB" id="FungiDB:PHYBLDRAFT_80411"/>
<dbReference type="Pfam" id="PF00117">
    <property type="entry name" value="GATase"/>
    <property type="match status" value="2"/>
</dbReference>
<keyword evidence="5" id="KW-0808">Transferase</keyword>
<protein>
    <recommendedName>
        <fullName evidence="4">aminodeoxychorismate synthase</fullName>
        <ecNumber evidence="4">2.6.1.85</ecNumber>
    </recommendedName>
    <alternativeName>
        <fullName evidence="8">Para-aminobenzoate synthase</fullName>
    </alternativeName>
    <alternativeName>
        <fullName evidence="9">p-aminobenzoic acid synthase</fullName>
    </alternativeName>
</protein>
<evidence type="ECO:0000256" key="1">
    <source>
        <dbReference type="ARBA" id="ARBA00001000"/>
    </source>
</evidence>
<dbReference type="SUPFAM" id="SSF56322">
    <property type="entry name" value="ADC synthase"/>
    <property type="match status" value="1"/>
</dbReference>
<feature type="region of interest" description="Disordered" evidence="10">
    <location>
        <begin position="198"/>
        <end position="218"/>
    </location>
</feature>
<evidence type="ECO:0000256" key="3">
    <source>
        <dbReference type="ARBA" id="ARBA00005970"/>
    </source>
</evidence>
<dbReference type="RefSeq" id="XP_018285727.1">
    <property type="nucleotide sequence ID" value="XM_018443582.1"/>
</dbReference>
<gene>
    <name evidence="14" type="ORF">PHYBLDRAFT_80411</name>
</gene>
<dbReference type="CDD" id="cd01743">
    <property type="entry name" value="GATase1_Anthranilate_Synthase"/>
    <property type="match status" value="1"/>
</dbReference>
<dbReference type="Gene3D" id="3.60.120.10">
    <property type="entry name" value="Anthranilate synthase"/>
    <property type="match status" value="1"/>
</dbReference>
<evidence type="ECO:0000256" key="5">
    <source>
        <dbReference type="ARBA" id="ARBA00022679"/>
    </source>
</evidence>
<dbReference type="GeneID" id="29004487"/>
<dbReference type="GO" id="GO:0008153">
    <property type="term" value="P:4-aminobenzoate biosynthetic process"/>
    <property type="evidence" value="ECO:0007669"/>
    <property type="project" value="TreeGrafter"/>
</dbReference>
<dbReference type="PANTHER" id="PTHR11236:SF18">
    <property type="entry name" value="AMINODEOXYCHORISMATE SYNTHASE"/>
    <property type="match status" value="1"/>
</dbReference>
<keyword evidence="6" id="KW-0289">Folate biosynthesis</keyword>
<dbReference type="OrthoDB" id="64220at2759"/>
<feature type="domain" description="Chorismate-utilising enzyme C-terminal" evidence="12">
    <location>
        <begin position="592"/>
        <end position="880"/>
    </location>
</feature>
<name>A0A167KBJ2_PHYB8</name>
<evidence type="ECO:0000259" key="11">
    <source>
        <dbReference type="Pfam" id="PF00117"/>
    </source>
</evidence>
<keyword evidence="15" id="KW-1185">Reference proteome</keyword>
<dbReference type="EC" id="2.6.1.85" evidence="4"/>
<comment type="similarity">
    <text evidence="3">In the C-terminal section; belongs to the anthranilate synthase component I family.</text>
</comment>
<dbReference type="PROSITE" id="PS51273">
    <property type="entry name" value="GATASE_TYPE_1"/>
    <property type="match status" value="1"/>
</dbReference>
<dbReference type="GO" id="GO:0005737">
    <property type="term" value="C:cytoplasm"/>
    <property type="evidence" value="ECO:0007669"/>
    <property type="project" value="TreeGrafter"/>
</dbReference>
<reference evidence="15" key="1">
    <citation type="submission" date="2015-06" db="EMBL/GenBank/DDBJ databases">
        <title>Expansion of signal transduction pathways in fungi by whole-genome duplication.</title>
        <authorList>
            <consortium name="DOE Joint Genome Institute"/>
            <person name="Corrochano L.M."/>
            <person name="Kuo A."/>
            <person name="Marcet-Houben M."/>
            <person name="Polaino S."/>
            <person name="Salamov A."/>
            <person name="Villalobos J.M."/>
            <person name="Alvarez M.I."/>
            <person name="Avalos J."/>
            <person name="Benito E.P."/>
            <person name="Benoit I."/>
            <person name="Burger G."/>
            <person name="Camino L.P."/>
            <person name="Canovas D."/>
            <person name="Cerda-Olmedo E."/>
            <person name="Cheng J.-F."/>
            <person name="Dominguez A."/>
            <person name="Elias M."/>
            <person name="Eslava A.P."/>
            <person name="Glaser F."/>
            <person name="Grimwood J."/>
            <person name="Gutierrez G."/>
            <person name="Heitman J."/>
            <person name="Henrissat B."/>
            <person name="Iturriaga E.A."/>
            <person name="Lang B.F."/>
            <person name="Lavin J.L."/>
            <person name="Lee S."/>
            <person name="Li W."/>
            <person name="Lindquist E."/>
            <person name="Lopez-Garcia S."/>
            <person name="Luque E.M."/>
            <person name="Marcos A.T."/>
            <person name="Martin J."/>
            <person name="McCluskey K."/>
            <person name="Medina H.R."/>
            <person name="Miralles-Duran A."/>
            <person name="Miyazaki A."/>
            <person name="Munoz-Torres E."/>
            <person name="Oguiza J.A."/>
            <person name="Ohm R."/>
            <person name="Olmedo M."/>
            <person name="Orejas M."/>
            <person name="Ortiz-Castellanos L."/>
            <person name="Pisabarro A.G."/>
            <person name="Rodriguez-Romero J."/>
            <person name="Ruiz-Herrera J."/>
            <person name="Ruiz-Vazquez R."/>
            <person name="Sanz C."/>
            <person name="Schackwitz W."/>
            <person name="Schmutz J."/>
            <person name="Shahriari M."/>
            <person name="Shelest E."/>
            <person name="Silva-Franco F."/>
            <person name="Soanes D."/>
            <person name="Syed K."/>
            <person name="Tagua V.G."/>
            <person name="Talbot N.J."/>
            <person name="Thon M."/>
            <person name="De vries R.P."/>
            <person name="Wiebenga A."/>
            <person name="Yadav J.S."/>
            <person name="Braun E.L."/>
            <person name="Baker S."/>
            <person name="Garre V."/>
            <person name="Horwitz B."/>
            <person name="Torres-Martinez S."/>
            <person name="Idnurm A."/>
            <person name="Herrera-Estrella A."/>
            <person name="Gabaldon T."/>
            <person name="Grigoriev I.V."/>
        </authorList>
    </citation>
    <scope>NUCLEOTIDE SEQUENCE [LARGE SCALE GENOMIC DNA]</scope>
    <source>
        <strain evidence="15">NRRL 1555(-)</strain>
    </source>
</reference>
<dbReference type="InterPro" id="IPR006221">
    <property type="entry name" value="TrpG/PapA_dom"/>
</dbReference>
<feature type="domain" description="Anthranilate synthase component I N-terminal" evidence="13">
    <location>
        <begin position="343"/>
        <end position="443"/>
    </location>
</feature>
<dbReference type="GO" id="GO:0000162">
    <property type="term" value="P:L-tryptophan biosynthetic process"/>
    <property type="evidence" value="ECO:0007669"/>
    <property type="project" value="TreeGrafter"/>
</dbReference>
<dbReference type="EMBL" id="KV440998">
    <property type="protein sequence ID" value="OAD67687.1"/>
    <property type="molecule type" value="Genomic_DNA"/>
</dbReference>
<dbReference type="InterPro" id="IPR019999">
    <property type="entry name" value="Anth_synth_I-like"/>
</dbReference>
<dbReference type="InterPro" id="IPR017926">
    <property type="entry name" value="GATASE"/>
</dbReference>
<dbReference type="GO" id="GO:0046820">
    <property type="term" value="F:4-amino-4-deoxychorismate synthase activity"/>
    <property type="evidence" value="ECO:0007669"/>
    <property type="project" value="UniProtKB-EC"/>
</dbReference>
<evidence type="ECO:0000313" key="14">
    <source>
        <dbReference type="EMBL" id="OAD67687.1"/>
    </source>
</evidence>
<dbReference type="InterPro" id="IPR015890">
    <property type="entry name" value="Chorismate_C"/>
</dbReference>
<feature type="domain" description="Glutamine amidotransferase" evidence="11">
    <location>
        <begin position="10"/>
        <end position="174"/>
    </location>
</feature>
<comment type="pathway">
    <text evidence="2">Cofactor biosynthesis; tetrahydrofolate biosynthesis; 4-aminobenzoate from chorismate: step 1/2.</text>
</comment>
<dbReference type="InterPro" id="IPR006805">
    <property type="entry name" value="Anth_synth_I_N"/>
</dbReference>
<organism evidence="14 15">
    <name type="scientific">Phycomyces blakesleeanus (strain ATCC 8743b / DSM 1359 / FGSC 10004 / NBRC 33097 / NRRL 1555)</name>
    <dbReference type="NCBI Taxonomy" id="763407"/>
    <lineage>
        <taxon>Eukaryota</taxon>
        <taxon>Fungi</taxon>
        <taxon>Fungi incertae sedis</taxon>
        <taxon>Mucoromycota</taxon>
        <taxon>Mucoromycotina</taxon>
        <taxon>Mucoromycetes</taxon>
        <taxon>Mucorales</taxon>
        <taxon>Phycomycetaceae</taxon>
        <taxon>Phycomyces</taxon>
    </lineage>
</organism>
<dbReference type="PANTHER" id="PTHR11236">
    <property type="entry name" value="AMINOBENZOATE/ANTHRANILATE SYNTHASE"/>
    <property type="match status" value="1"/>
</dbReference>